<dbReference type="Proteomes" id="UP000244004">
    <property type="component" value="Unassembled WGS sequence"/>
</dbReference>
<protein>
    <submittedName>
        <fullName evidence="1">Uncharacterized protein</fullName>
    </submittedName>
</protein>
<dbReference type="GeneID" id="99703706"/>
<dbReference type="RefSeq" id="WP_022646530.1">
    <property type="nucleotide sequence ID" value="NZ_AP025764.1"/>
</dbReference>
<accession>A0A431SK09</accession>
<sequence>MKKLAIFSGLAIVIVTAIYLLLPYEPEMTYRESDRVRYHFYTPASIKQAPRLSPDYTFSHSAANGQPETAGVCFSGVSDAAALKQYLVSRGYAFARKAPVGELWTSERHRDVYFTVISRVSPGRQVCLFESER</sequence>
<reference evidence="1 2" key="1">
    <citation type="submission" date="2018-01" db="EMBL/GenBank/DDBJ databases">
        <title>Geographic spread and resistance mechanisms of dominant carbapenem-resistant Enterobacter cloacae complex clones ST171 and ST78.</title>
        <authorList>
            <person name="Gomez-Simmonds A."/>
            <person name="Annavajhala M.K."/>
            <person name="Wang Z."/>
            <person name="Macesic N."/>
            <person name="Hu Y."/>
            <person name="Giddins M.J."/>
            <person name="O'Malley A."/>
            <person name="Toussaint N.C."/>
            <person name="Whittier S."/>
            <person name="Torres V.J."/>
            <person name="Uhlemann A.-C."/>
        </authorList>
    </citation>
    <scope>NUCLEOTIDE SEQUENCE [LARGE SCALE GENOMIC DNA]</scope>
    <source>
        <strain evidence="1 2">78</strain>
    </source>
</reference>
<evidence type="ECO:0000313" key="1">
    <source>
        <dbReference type="EMBL" id="PTX81956.1"/>
    </source>
</evidence>
<comment type="caution">
    <text evidence="1">The sequence shown here is derived from an EMBL/GenBank/DDBJ whole genome shotgun (WGS) entry which is preliminary data.</text>
</comment>
<evidence type="ECO:0000313" key="2">
    <source>
        <dbReference type="Proteomes" id="UP000244004"/>
    </source>
</evidence>
<proteinExistence type="predicted"/>
<organism evidence="1 2">
    <name type="scientific">Enterobacter hormaechei</name>
    <dbReference type="NCBI Taxonomy" id="158836"/>
    <lineage>
        <taxon>Bacteria</taxon>
        <taxon>Pseudomonadati</taxon>
        <taxon>Pseudomonadota</taxon>
        <taxon>Gammaproteobacteria</taxon>
        <taxon>Enterobacterales</taxon>
        <taxon>Enterobacteriaceae</taxon>
        <taxon>Enterobacter</taxon>
        <taxon>Enterobacter cloacae complex</taxon>
    </lineage>
</organism>
<dbReference type="AlphaFoldDB" id="A0A431SK09"/>
<dbReference type="EMBL" id="PNXT01000002">
    <property type="protein sequence ID" value="PTX81956.1"/>
    <property type="molecule type" value="Genomic_DNA"/>
</dbReference>
<name>A0A431SK09_9ENTR</name>
<gene>
    <name evidence="1" type="ORF">C1O12_21135</name>
</gene>